<dbReference type="EMBL" id="MEHD01000025">
    <property type="protein sequence ID" value="ODR54793.1"/>
    <property type="molecule type" value="Genomic_DNA"/>
</dbReference>
<dbReference type="PANTHER" id="PTHR43649">
    <property type="entry name" value="ARABINOSE-BINDING PROTEIN-RELATED"/>
    <property type="match status" value="1"/>
</dbReference>
<accession>A0ABX3AF46</accession>
<dbReference type="Pfam" id="PF01547">
    <property type="entry name" value="SBP_bac_1"/>
    <property type="match status" value="1"/>
</dbReference>
<keyword evidence="3" id="KW-1185">Reference proteome</keyword>
<name>A0ABX3AF46_9FIRM</name>
<comment type="caution">
    <text evidence="2">The sequence shown here is derived from an EMBL/GenBank/DDBJ whole genome shotgun (WGS) entry which is preliminary data.</text>
</comment>
<keyword evidence="1" id="KW-0732">Signal</keyword>
<dbReference type="InterPro" id="IPR006059">
    <property type="entry name" value="SBP"/>
</dbReference>
<gene>
    <name evidence="2" type="ORF">BEI63_17895</name>
</gene>
<feature type="signal peptide" evidence="1">
    <location>
        <begin position="1"/>
        <end position="22"/>
    </location>
</feature>
<dbReference type="RefSeq" id="WP_069410030.1">
    <property type="nucleotide sequence ID" value="NZ_DAWDRA010000043.1"/>
</dbReference>
<dbReference type="InterPro" id="IPR050490">
    <property type="entry name" value="Bact_solute-bd_prot1"/>
</dbReference>
<evidence type="ECO:0000256" key="1">
    <source>
        <dbReference type="SAM" id="SignalP"/>
    </source>
</evidence>
<dbReference type="SUPFAM" id="SSF53850">
    <property type="entry name" value="Periplasmic binding protein-like II"/>
    <property type="match status" value="1"/>
</dbReference>
<protein>
    <recommendedName>
        <fullName evidence="4">Lipoprotein LipO</fullName>
    </recommendedName>
</protein>
<dbReference type="Proteomes" id="UP000094869">
    <property type="component" value="Unassembled WGS sequence"/>
</dbReference>
<proteinExistence type="predicted"/>
<reference evidence="2 3" key="1">
    <citation type="submission" date="2016-08" db="EMBL/GenBank/DDBJ databases">
        <title>Characterization of Isolates of Eisenbergiella tayi Derived from Blood Cultures, Using Whole Genome Sequencing.</title>
        <authorList>
            <person name="Bernier A.-M."/>
            <person name="Burdz T."/>
            <person name="Wiebe D."/>
            <person name="Bernard K."/>
        </authorList>
    </citation>
    <scope>NUCLEOTIDE SEQUENCE [LARGE SCALE GENOMIC DNA]</scope>
    <source>
        <strain evidence="2 3">NML120146</strain>
    </source>
</reference>
<dbReference type="PANTHER" id="PTHR43649:SF12">
    <property type="entry name" value="DIACETYLCHITOBIOSE BINDING PROTEIN DASA"/>
    <property type="match status" value="1"/>
</dbReference>
<dbReference type="Gene3D" id="3.40.190.10">
    <property type="entry name" value="Periplasmic binding protein-like II"/>
    <property type="match status" value="2"/>
</dbReference>
<feature type="chain" id="PRO_5046168613" description="Lipoprotein LipO" evidence="1">
    <location>
        <begin position="23"/>
        <end position="608"/>
    </location>
</feature>
<organism evidence="2 3">
    <name type="scientific">Eisenbergiella tayi</name>
    <dbReference type="NCBI Taxonomy" id="1432052"/>
    <lineage>
        <taxon>Bacteria</taxon>
        <taxon>Bacillati</taxon>
        <taxon>Bacillota</taxon>
        <taxon>Clostridia</taxon>
        <taxon>Lachnospirales</taxon>
        <taxon>Lachnospiraceae</taxon>
        <taxon>Eisenbergiella</taxon>
    </lineage>
</organism>
<dbReference type="PROSITE" id="PS51257">
    <property type="entry name" value="PROKAR_LIPOPROTEIN"/>
    <property type="match status" value="1"/>
</dbReference>
<evidence type="ECO:0000313" key="2">
    <source>
        <dbReference type="EMBL" id="ODR54793.1"/>
    </source>
</evidence>
<sequence>MRKNGKRILAMLLAAVMTASLAGCEKGGETAAGTAENDNGGQEAAGQDEVVTLKMFIRNQSKYTGLQEDPVAKYIEEKLGIRIELTVDSSLGNTTAQTSTFNELLATKLASNDLDDIMDFGSPSGNPEILNNLNRAVEAGMIIPLDDLVAEYTENLSTDPRLTIRNDYRREHMYNDGKFYSVGGWGGMGLDQLPGAANWVRWDLYKEMGYPDVETDEDYLEMLKEMQDSYPETPGGEKVYAIGGAFADPQGMGDGFVNRDYPLSKGYEPLEGNYAVYLNHATKQVEAPLQDPDSFFWNGVKLYYKANQMGILDPGAVTMSSAEYTEKINKGAYLSAVNGWQVMNKEAILDGLGMKDAGYMPMRPLEDVVSLSVYWESVVGGNEFAITSKCKYPEKAIQFLDWCMSEEGSRMITQGAEGMAYTMDGDVPSVTQQYLDDNAGGTVDMAETYGKWKYAGINAFQHIDVDSNGYYIQPEQIPNVDNYSAVKKDALSFYGTESFTDYFTQYKNRAGEKLPNVIWSTYTSGIGSKPDDIKQKYAQINEYMYKQIFKMIYAKDDAEYEALQNEAMEKVGELGVRDVVKWYQDRFAQLHTDLDPLIDQAMKAYGVE</sequence>
<evidence type="ECO:0000313" key="3">
    <source>
        <dbReference type="Proteomes" id="UP000094869"/>
    </source>
</evidence>
<evidence type="ECO:0008006" key="4">
    <source>
        <dbReference type="Google" id="ProtNLM"/>
    </source>
</evidence>